<dbReference type="GO" id="GO:0010181">
    <property type="term" value="F:FMN binding"/>
    <property type="evidence" value="ECO:0007669"/>
    <property type="project" value="InterPro"/>
</dbReference>
<dbReference type="InterPro" id="IPR012349">
    <property type="entry name" value="Split_barrel_FMN-bd"/>
</dbReference>
<evidence type="ECO:0000313" key="2">
    <source>
        <dbReference type="EMBL" id="SMG14446.1"/>
    </source>
</evidence>
<dbReference type="SUPFAM" id="SSF50475">
    <property type="entry name" value="FMN-binding split barrel"/>
    <property type="match status" value="1"/>
</dbReference>
<dbReference type="Gene3D" id="2.30.110.10">
    <property type="entry name" value="Electron Transport, Fmn-binding Protein, Chain A"/>
    <property type="match status" value="1"/>
</dbReference>
<dbReference type="EMBL" id="FXAW01000001">
    <property type="protein sequence ID" value="SMG14446.1"/>
    <property type="molecule type" value="Genomic_DNA"/>
</dbReference>
<protein>
    <submittedName>
        <fullName evidence="2">Pyridoxamine 5'-phosphate oxidase</fullName>
    </submittedName>
</protein>
<dbReference type="InterPro" id="IPR024624">
    <property type="entry name" value="Pyridox_Oxase_Alr4036_FMN-bd"/>
</dbReference>
<evidence type="ECO:0000259" key="1">
    <source>
        <dbReference type="Pfam" id="PF12766"/>
    </source>
</evidence>
<dbReference type="AlphaFoldDB" id="A0A1X7II70"/>
<evidence type="ECO:0000313" key="3">
    <source>
        <dbReference type="Proteomes" id="UP000193804"/>
    </source>
</evidence>
<organism evidence="2 3">
    <name type="scientific">Marivirga sericea</name>
    <dbReference type="NCBI Taxonomy" id="1028"/>
    <lineage>
        <taxon>Bacteria</taxon>
        <taxon>Pseudomonadati</taxon>
        <taxon>Bacteroidota</taxon>
        <taxon>Cytophagia</taxon>
        <taxon>Cytophagales</taxon>
        <taxon>Marivirgaceae</taxon>
        <taxon>Marivirga</taxon>
    </lineage>
</organism>
<dbReference type="OrthoDB" id="1493996at2"/>
<name>A0A1X7II70_9BACT</name>
<proteinExistence type="predicted"/>
<accession>A0A1X7II70</accession>
<dbReference type="Pfam" id="PF12766">
    <property type="entry name" value="Pyridox_oxase_2"/>
    <property type="match status" value="1"/>
</dbReference>
<reference evidence="3" key="1">
    <citation type="submission" date="2017-04" db="EMBL/GenBank/DDBJ databases">
        <authorList>
            <person name="Varghese N."/>
            <person name="Submissions S."/>
        </authorList>
    </citation>
    <scope>NUCLEOTIDE SEQUENCE [LARGE SCALE GENOMIC DNA]</scope>
    <source>
        <strain evidence="3">DSM 4125</strain>
    </source>
</reference>
<feature type="domain" description="Pyridoxamine 5'-phosphate oxidase Alr4036 family FMN-binding" evidence="1">
    <location>
        <begin position="22"/>
        <end position="103"/>
    </location>
</feature>
<keyword evidence="3" id="KW-1185">Reference proteome</keyword>
<gene>
    <name evidence="2" type="ORF">SAMN05661096_00675</name>
</gene>
<dbReference type="RefSeq" id="WP_085515661.1">
    <property type="nucleotide sequence ID" value="NZ_FXAW01000001.1"/>
</dbReference>
<dbReference type="Proteomes" id="UP000193804">
    <property type="component" value="Unassembled WGS sequence"/>
</dbReference>
<dbReference type="STRING" id="1028.SAMN05661096_00675"/>
<sequence>MSVINSTDSLEEIKSNVIQLLNRAGNDRRSAFRFIILNTVANDYPNSRYVVLRKFERESAELFIYTDFRSNKIQEIRNNPSVSVLAYDKQKKFQIKLGARAVIHHQDELAYQHWSALDGGKESYNTSADPGKQVDTLQDAHQMKNAFDDRHFAVLVLKVSKMECLQLNNEGHIRSFFDLDHNQSSFLVP</sequence>